<reference evidence="2 3" key="1">
    <citation type="journal article" date="2017" name="BMC Genomics">
        <title>Genomic analysis of methanogenic archaea reveals a shift towards energy conservation.</title>
        <authorList>
            <person name="Gilmore S.P."/>
            <person name="Henske J.K."/>
            <person name="Sexton J.A."/>
            <person name="Solomon K.V."/>
            <person name="Seppala S."/>
            <person name="Yoo J.I."/>
            <person name="Huyett L.M."/>
            <person name="Pressman A."/>
            <person name="Cogan J.Z."/>
            <person name="Kivenson V."/>
            <person name="Peng X."/>
            <person name="Tan Y."/>
            <person name="Valentine D.L."/>
            <person name="O'Malley M.A."/>
        </authorList>
    </citation>
    <scope>NUCLEOTIDE SEQUENCE [LARGE SCALE GENOMIC DNA]</scope>
    <source>
        <strain evidence="2 3">M.o.H.</strain>
    </source>
</reference>
<dbReference type="Proteomes" id="UP000217784">
    <property type="component" value="Unassembled WGS sequence"/>
</dbReference>
<dbReference type="InterPro" id="IPR029063">
    <property type="entry name" value="SAM-dependent_MTases_sf"/>
</dbReference>
<dbReference type="GO" id="GO:0008757">
    <property type="term" value="F:S-adenosylmethionine-dependent methyltransferase activity"/>
    <property type="evidence" value="ECO:0007669"/>
    <property type="project" value="InterPro"/>
</dbReference>
<dbReference type="RefSeq" id="WP_069585852.1">
    <property type="nucleotide sequence ID" value="NZ_LMVM01000039.1"/>
</dbReference>
<dbReference type="SUPFAM" id="SSF53335">
    <property type="entry name" value="S-adenosyl-L-methionine-dependent methyltransferases"/>
    <property type="match status" value="1"/>
</dbReference>
<accession>A0A2A2H1L6</accession>
<dbReference type="PANTHER" id="PTHR43591:SF24">
    <property type="entry name" value="2-METHOXY-6-POLYPRENYL-1,4-BENZOQUINOL METHYLASE, MITOCHONDRIAL"/>
    <property type="match status" value="1"/>
</dbReference>
<evidence type="ECO:0000313" key="3">
    <source>
        <dbReference type="Proteomes" id="UP000217784"/>
    </source>
</evidence>
<dbReference type="InterPro" id="IPR013216">
    <property type="entry name" value="Methyltransf_11"/>
</dbReference>
<comment type="caution">
    <text evidence="2">The sequence shown here is derived from an EMBL/GenBank/DDBJ whole genome shotgun (WGS) entry which is preliminary data.</text>
</comment>
<gene>
    <name evidence="2" type="ORF">ASJ80_04555</name>
</gene>
<evidence type="ECO:0000259" key="1">
    <source>
        <dbReference type="Pfam" id="PF08241"/>
    </source>
</evidence>
<dbReference type="AlphaFoldDB" id="A0A2A2H1L6"/>
<dbReference type="Pfam" id="PF08241">
    <property type="entry name" value="Methyltransf_11"/>
    <property type="match status" value="1"/>
</dbReference>
<sequence>MKTDPHKMDKRSKTIFKDVYLQIADQIIRRCGIKKGTCIDVGSGPGALAVALSKVTDLNIYSLDISAQMNEIAKKNIVEEGLQYRIFPVKGDVCKLPFPNGFADLVISRGSIFFWENKETAFREICRVLKQGGWAYIGGGFGSKTLKNKIRQSVNTGRTDHISIPKISITGLKLILNRVPIKDYHILNDNSGLWILFKK</sequence>
<proteinExistence type="predicted"/>
<dbReference type="PANTHER" id="PTHR43591">
    <property type="entry name" value="METHYLTRANSFERASE"/>
    <property type="match status" value="1"/>
</dbReference>
<name>A0A2A2H1L6_METBR</name>
<protein>
    <recommendedName>
        <fullName evidence="1">Methyltransferase type 11 domain-containing protein</fullName>
    </recommendedName>
</protein>
<dbReference type="OrthoDB" id="1018at2157"/>
<feature type="domain" description="Methyltransferase type 11" evidence="1">
    <location>
        <begin position="39"/>
        <end position="137"/>
    </location>
</feature>
<keyword evidence="3" id="KW-1185">Reference proteome</keyword>
<dbReference type="Gene3D" id="3.40.50.150">
    <property type="entry name" value="Vaccinia Virus protein VP39"/>
    <property type="match status" value="1"/>
</dbReference>
<dbReference type="EMBL" id="LMVM01000039">
    <property type="protein sequence ID" value="PAV03277.1"/>
    <property type="molecule type" value="Genomic_DNA"/>
</dbReference>
<organism evidence="2 3">
    <name type="scientific">Methanobacterium bryantii</name>
    <dbReference type="NCBI Taxonomy" id="2161"/>
    <lineage>
        <taxon>Archaea</taxon>
        <taxon>Methanobacteriati</taxon>
        <taxon>Methanobacteriota</taxon>
        <taxon>Methanomada group</taxon>
        <taxon>Methanobacteria</taxon>
        <taxon>Methanobacteriales</taxon>
        <taxon>Methanobacteriaceae</taxon>
        <taxon>Methanobacterium</taxon>
    </lineage>
</organism>
<evidence type="ECO:0000313" key="2">
    <source>
        <dbReference type="EMBL" id="PAV03277.1"/>
    </source>
</evidence>
<dbReference type="CDD" id="cd02440">
    <property type="entry name" value="AdoMet_MTases"/>
    <property type="match status" value="1"/>
</dbReference>